<comment type="caution">
    <text evidence="1">The sequence shown here is derived from an EMBL/GenBank/DDBJ whole genome shotgun (WGS) entry which is preliminary data.</text>
</comment>
<reference evidence="1" key="1">
    <citation type="submission" date="2021-04" db="EMBL/GenBank/DDBJ databases">
        <title>Draft genome assembly of strain Phenylobacterium sp. 20VBR1 using MiniION and Illumina platforms.</title>
        <authorList>
            <person name="Thomas F.A."/>
            <person name="Krishnan K.P."/>
            <person name="Sinha R.K."/>
        </authorList>
    </citation>
    <scope>NUCLEOTIDE SEQUENCE</scope>
    <source>
        <strain evidence="1">20VBR1</strain>
    </source>
</reference>
<name>A0A941HW63_9CAUL</name>
<dbReference type="Proteomes" id="UP000622580">
    <property type="component" value="Unassembled WGS sequence"/>
</dbReference>
<sequence length="197" mass="20754">MGKDAQVRATFAEGEDAGRLQYEAPKLLFRGAARRVFEGEALRGVRAEAGDLVLADGSRFALGDKAAASWADAILNPKSRLDKLGVKPGMRVAVLNVADDALAGELAARDAAPVADLTDLDLLFYAADSLAELDAIPRLIPALAGKGALWIVSRKGKAAALKDVEVMAAAKAHGLVDSKVIGFSDTLTALRFTRRRS</sequence>
<evidence type="ECO:0000313" key="1">
    <source>
        <dbReference type="EMBL" id="MBR7620554.1"/>
    </source>
</evidence>
<gene>
    <name evidence="1" type="ORF">JKL49_14265</name>
</gene>
<keyword evidence="2" id="KW-1185">Reference proteome</keyword>
<dbReference type="EMBL" id="JAGSGD010000001">
    <property type="protein sequence ID" value="MBR7620554.1"/>
    <property type="molecule type" value="Genomic_DNA"/>
</dbReference>
<organism evidence="1 2">
    <name type="scientific">Phenylobacterium glaciei</name>
    <dbReference type="NCBI Taxonomy" id="2803784"/>
    <lineage>
        <taxon>Bacteria</taxon>
        <taxon>Pseudomonadati</taxon>
        <taxon>Pseudomonadota</taxon>
        <taxon>Alphaproteobacteria</taxon>
        <taxon>Caulobacterales</taxon>
        <taxon>Caulobacteraceae</taxon>
        <taxon>Phenylobacterium</taxon>
    </lineage>
</organism>
<dbReference type="AlphaFoldDB" id="A0A941HW63"/>
<proteinExistence type="predicted"/>
<evidence type="ECO:0000313" key="2">
    <source>
        <dbReference type="Proteomes" id="UP000622580"/>
    </source>
</evidence>
<protein>
    <submittedName>
        <fullName evidence="1">DUF3052 family protein</fullName>
    </submittedName>
</protein>
<dbReference type="RefSeq" id="WP_215341287.1">
    <property type="nucleotide sequence ID" value="NZ_JAGSGD010000001.1"/>
</dbReference>
<accession>A0A941HW63</accession>